<dbReference type="PRINTS" id="PR00260">
    <property type="entry name" value="CHEMTRNSDUCR"/>
</dbReference>
<feature type="transmembrane region" description="Helical" evidence="6">
    <location>
        <begin position="21"/>
        <end position="40"/>
    </location>
</feature>
<dbReference type="Pfam" id="PF00672">
    <property type="entry name" value="HAMP"/>
    <property type="match status" value="1"/>
</dbReference>
<dbReference type="Pfam" id="PF00015">
    <property type="entry name" value="MCPsignal"/>
    <property type="match status" value="1"/>
</dbReference>
<evidence type="ECO:0000313" key="9">
    <source>
        <dbReference type="EMBL" id="MFC4655842.1"/>
    </source>
</evidence>
<dbReference type="EMBL" id="JBHSGB010000010">
    <property type="protein sequence ID" value="MFC4655842.1"/>
    <property type="molecule type" value="Genomic_DNA"/>
</dbReference>
<accession>A0ABV9JNK1</accession>
<dbReference type="RefSeq" id="WP_377334322.1">
    <property type="nucleotide sequence ID" value="NZ_JBHSGB010000010.1"/>
</dbReference>
<evidence type="ECO:0000259" key="7">
    <source>
        <dbReference type="PROSITE" id="PS50111"/>
    </source>
</evidence>
<evidence type="ECO:0000256" key="2">
    <source>
        <dbReference type="ARBA" id="ARBA00023224"/>
    </source>
</evidence>
<feature type="domain" description="HAMP" evidence="8">
    <location>
        <begin position="72"/>
        <end position="126"/>
    </location>
</feature>
<evidence type="ECO:0000259" key="8">
    <source>
        <dbReference type="PROSITE" id="PS50885"/>
    </source>
</evidence>
<dbReference type="PANTHER" id="PTHR32089">
    <property type="entry name" value="METHYL-ACCEPTING CHEMOTAXIS PROTEIN MCPB"/>
    <property type="match status" value="1"/>
</dbReference>
<evidence type="ECO:0000256" key="3">
    <source>
        <dbReference type="ARBA" id="ARBA00029447"/>
    </source>
</evidence>
<dbReference type="InterPro" id="IPR003660">
    <property type="entry name" value="HAMP_dom"/>
</dbReference>
<comment type="similarity">
    <text evidence="3">Belongs to the methyl-accepting chemotaxis (MCP) protein family.</text>
</comment>
<dbReference type="PROSITE" id="PS50885">
    <property type="entry name" value="HAMP"/>
    <property type="match status" value="1"/>
</dbReference>
<proteinExistence type="inferred from homology"/>
<name>A0ABV9JNK1_9GAMM</name>
<dbReference type="InterPro" id="IPR004090">
    <property type="entry name" value="Chemotax_Me-accpt_rcpt"/>
</dbReference>
<evidence type="ECO:0000256" key="1">
    <source>
        <dbReference type="ARBA" id="ARBA00004370"/>
    </source>
</evidence>
<keyword evidence="2 4" id="KW-0807">Transducer</keyword>
<comment type="caution">
    <text evidence="9">The sequence shown here is derived from an EMBL/GenBank/DDBJ whole genome shotgun (WGS) entry which is preliminary data.</text>
</comment>
<dbReference type="CDD" id="cd06225">
    <property type="entry name" value="HAMP"/>
    <property type="match status" value="1"/>
</dbReference>
<keyword evidence="6" id="KW-0812">Transmembrane</keyword>
<organism evidence="9 10">
    <name type="scientific">Rheinheimera marina</name>
    <dbReference type="NCBI Taxonomy" id="1774958"/>
    <lineage>
        <taxon>Bacteria</taxon>
        <taxon>Pseudomonadati</taxon>
        <taxon>Pseudomonadota</taxon>
        <taxon>Gammaproteobacteria</taxon>
        <taxon>Chromatiales</taxon>
        <taxon>Chromatiaceae</taxon>
        <taxon>Rheinheimera</taxon>
    </lineage>
</organism>
<dbReference type="SUPFAM" id="SSF58104">
    <property type="entry name" value="Methyl-accepting chemotaxis protein (MCP) signaling domain"/>
    <property type="match status" value="1"/>
</dbReference>
<keyword evidence="6" id="KW-0472">Membrane</keyword>
<evidence type="ECO:0000313" key="10">
    <source>
        <dbReference type="Proteomes" id="UP001595962"/>
    </source>
</evidence>
<feature type="coiled-coil region" evidence="5">
    <location>
        <begin position="293"/>
        <end position="358"/>
    </location>
</feature>
<keyword evidence="5" id="KW-0175">Coiled coil</keyword>
<dbReference type="InterPro" id="IPR004089">
    <property type="entry name" value="MCPsignal_dom"/>
</dbReference>
<keyword evidence="10" id="KW-1185">Reference proteome</keyword>
<keyword evidence="6" id="KW-1133">Transmembrane helix</keyword>
<protein>
    <submittedName>
        <fullName evidence="9">Methyl-accepting chemotaxis protein</fullName>
    </submittedName>
</protein>
<dbReference type="PROSITE" id="PS50111">
    <property type="entry name" value="CHEMOTAXIS_TRANSDUC_2"/>
    <property type="match status" value="1"/>
</dbReference>
<dbReference type="PANTHER" id="PTHR32089:SF112">
    <property type="entry name" value="LYSOZYME-LIKE PROTEIN-RELATED"/>
    <property type="match status" value="1"/>
</dbReference>
<reference evidence="10" key="1">
    <citation type="journal article" date="2019" name="Int. J. Syst. Evol. Microbiol.">
        <title>The Global Catalogue of Microorganisms (GCM) 10K type strain sequencing project: providing services to taxonomists for standard genome sequencing and annotation.</title>
        <authorList>
            <consortium name="The Broad Institute Genomics Platform"/>
            <consortium name="The Broad Institute Genome Sequencing Center for Infectious Disease"/>
            <person name="Wu L."/>
            <person name="Ma J."/>
        </authorList>
    </citation>
    <scope>NUCLEOTIDE SEQUENCE [LARGE SCALE GENOMIC DNA]</scope>
    <source>
        <strain evidence="10">DT28</strain>
    </source>
</reference>
<comment type="subcellular location">
    <subcellularLocation>
        <location evidence="1">Membrane</location>
    </subcellularLocation>
</comment>
<evidence type="ECO:0000256" key="6">
    <source>
        <dbReference type="SAM" id="Phobius"/>
    </source>
</evidence>
<feature type="transmembrane region" description="Helical" evidence="6">
    <location>
        <begin position="52"/>
        <end position="75"/>
    </location>
</feature>
<evidence type="ECO:0000256" key="4">
    <source>
        <dbReference type="PROSITE-ProRule" id="PRU00284"/>
    </source>
</evidence>
<feature type="domain" description="Methyl-accepting transducer" evidence="7">
    <location>
        <begin position="138"/>
        <end position="367"/>
    </location>
</feature>
<feature type="coiled-coil region" evidence="5">
    <location>
        <begin position="146"/>
        <end position="215"/>
    </location>
</feature>
<sequence length="405" mass="44826">MALFQHMYQAVERQFFYNLTLKIVGNIGFLTLIFWLSLYVALPEQGSPTMHWWALLLVGTGAFLFTIGYLVYLIVRPVKALVSALEQANQAGSDLKTRLPAFTYDEFRTLSEQYNQFVGQLSELLRSIHQQASENCAVNQQVVKAVHSTRAELQGAEQNSQQIREQSDNALQRLADIVQSNDQVTKVAGSSVQNARNASTQLKQLTTELHKIEQLLSNFGSTVTGLQKNAENVRQILLMVENFSDQTNLLALNAAIEAARAGEAGRGFAVVADEVRTLAAKVNTATGQIAGFLNEMDSLVSDTKAESEQLQQQAGAAQQQIQLTSQDFGALEQQLQAAQQQLNQIQQHVQQLAQSSQQNHRHLTQIEQGTNHAYQQMASIDQATAQLLSGTEATQRQLQPFARSN</sequence>
<dbReference type="Gene3D" id="1.10.287.950">
    <property type="entry name" value="Methyl-accepting chemotaxis protein"/>
    <property type="match status" value="1"/>
</dbReference>
<dbReference type="SMART" id="SM00283">
    <property type="entry name" value="MA"/>
    <property type="match status" value="1"/>
</dbReference>
<evidence type="ECO:0000256" key="5">
    <source>
        <dbReference type="SAM" id="Coils"/>
    </source>
</evidence>
<gene>
    <name evidence="9" type="ORF">ACFO3I_12575</name>
</gene>
<dbReference type="Proteomes" id="UP001595962">
    <property type="component" value="Unassembled WGS sequence"/>
</dbReference>